<dbReference type="AlphaFoldDB" id="A0A174B331"/>
<dbReference type="InterPro" id="IPR007074">
    <property type="entry name" value="LicD/FKTN/FKRP_NTP_transf"/>
</dbReference>
<evidence type="ECO:0000313" key="2">
    <source>
        <dbReference type="EMBL" id="CUN94803.1"/>
    </source>
</evidence>
<dbReference type="OMA" id="NDHNSFM"/>
<name>A0A174B331_9FIRM</name>
<sequence length="286" mass="33923">MSKAKELTPEQFRKMQLTELDMLVEFDKVCRKHNINYVLFGGSLLGAVRHKGYIPWDDDADIGMLREDYDTFKKYASEMNSEICYFQDHDTDPEYRWGYGKLRRTNTIYVRVGQEHLKNKTGIFVDVFPMDDVPLSTLGQIVQDRKVYCLRKILWSEVARVQSTGFMKLWYSVLAKIPVEWVFSRLNKYAVKSKNITPNRVRCLSFPATGTLYKKNSLKTRYSMPKSWFTNRAEYLFEGRLLYSSKEYDEVLKYIYGKYMELPPKDKREQHSPFSKIKFQDEEMIV</sequence>
<protein>
    <submittedName>
        <fullName evidence="2">LPS biosynthesis protein</fullName>
    </submittedName>
</protein>
<accession>A0A174B331</accession>
<reference evidence="2 3" key="1">
    <citation type="submission" date="2015-09" db="EMBL/GenBank/DDBJ databases">
        <authorList>
            <consortium name="Pathogen Informatics"/>
        </authorList>
    </citation>
    <scope>NUCLEOTIDE SEQUENCE [LARGE SCALE GENOMIC DNA]</scope>
    <source>
        <strain evidence="2 3">2789STDY5608860</strain>
    </source>
</reference>
<feature type="domain" description="LicD/FKTN/FKRP nucleotidyltransferase" evidence="1">
    <location>
        <begin position="30"/>
        <end position="257"/>
    </location>
</feature>
<dbReference type="PANTHER" id="PTHR43404">
    <property type="entry name" value="LIPOPOLYSACCHARIDE CHOLINEPHOSPHOTRANSFERASE LICD"/>
    <property type="match status" value="1"/>
</dbReference>
<dbReference type="InterPro" id="IPR052942">
    <property type="entry name" value="LPS_cholinephosphotransferase"/>
</dbReference>
<dbReference type="GeneID" id="86989376"/>
<dbReference type="EMBL" id="CYYW01000007">
    <property type="protein sequence ID" value="CUN94803.1"/>
    <property type="molecule type" value="Genomic_DNA"/>
</dbReference>
<dbReference type="Pfam" id="PF04991">
    <property type="entry name" value="LicD"/>
    <property type="match status" value="1"/>
</dbReference>
<dbReference type="PANTHER" id="PTHR43404:SF2">
    <property type="entry name" value="LIPOPOLYSACCHARIDE CHOLINEPHOSPHOTRANSFERASE LICD"/>
    <property type="match status" value="1"/>
</dbReference>
<organism evidence="2 3">
    <name type="scientific">Agathobacter rectalis</name>
    <dbReference type="NCBI Taxonomy" id="39491"/>
    <lineage>
        <taxon>Bacteria</taxon>
        <taxon>Bacillati</taxon>
        <taxon>Bacillota</taxon>
        <taxon>Clostridia</taxon>
        <taxon>Lachnospirales</taxon>
        <taxon>Lachnospiraceae</taxon>
        <taxon>Agathobacter</taxon>
    </lineage>
</organism>
<evidence type="ECO:0000313" key="3">
    <source>
        <dbReference type="Proteomes" id="UP000095384"/>
    </source>
</evidence>
<proteinExistence type="predicted"/>
<dbReference type="GO" id="GO:0009100">
    <property type="term" value="P:glycoprotein metabolic process"/>
    <property type="evidence" value="ECO:0007669"/>
    <property type="project" value="UniProtKB-ARBA"/>
</dbReference>
<dbReference type="Proteomes" id="UP000095384">
    <property type="component" value="Unassembled WGS sequence"/>
</dbReference>
<evidence type="ECO:0000259" key="1">
    <source>
        <dbReference type="Pfam" id="PF04991"/>
    </source>
</evidence>
<gene>
    <name evidence="2" type="ORF">ERS852417_01288</name>
</gene>
<dbReference type="RefSeq" id="WP_012743465.1">
    <property type="nucleotide sequence ID" value="NZ_CP092643.1"/>
</dbReference>